<proteinExistence type="inferred from homology"/>
<dbReference type="HAMAP" id="MF_00751">
    <property type="entry name" value="SecG"/>
    <property type="match status" value="1"/>
</dbReference>
<feature type="topological domain" description="Cytoplasmic" evidence="12">
    <location>
        <begin position="1"/>
        <end position="34"/>
    </location>
</feature>
<gene>
    <name evidence="12" type="primary">secG</name>
    <name evidence="14" type="ORF">DRJ31_06075</name>
    <name evidence="15" type="ORF">DRJ33_02985</name>
</gene>
<evidence type="ECO:0000256" key="10">
    <source>
        <dbReference type="ARBA" id="ARBA00023136"/>
    </source>
</evidence>
<name>A0A497EZR7_9CREN</name>
<keyword evidence="4 12" id="KW-0813">Transport</keyword>
<evidence type="ECO:0000256" key="8">
    <source>
        <dbReference type="ARBA" id="ARBA00022989"/>
    </source>
</evidence>
<evidence type="ECO:0000256" key="3">
    <source>
        <dbReference type="ARBA" id="ARBA00014522"/>
    </source>
</evidence>
<evidence type="ECO:0000256" key="9">
    <source>
        <dbReference type="ARBA" id="ARBA00023010"/>
    </source>
</evidence>
<evidence type="ECO:0000256" key="5">
    <source>
        <dbReference type="ARBA" id="ARBA00022475"/>
    </source>
</evidence>
<evidence type="ECO:0000256" key="11">
    <source>
        <dbReference type="ARBA" id="ARBA00031868"/>
    </source>
</evidence>
<evidence type="ECO:0000313" key="16">
    <source>
        <dbReference type="Proteomes" id="UP000272051"/>
    </source>
</evidence>
<evidence type="ECO:0000256" key="13">
    <source>
        <dbReference type="SAM" id="Phobius"/>
    </source>
</evidence>
<dbReference type="Pfam" id="PF03911">
    <property type="entry name" value="Sec61_beta"/>
    <property type="match status" value="1"/>
</dbReference>
<comment type="similarity">
    <text evidence="2 12">Belongs to the SEC61-beta family.</text>
</comment>
<evidence type="ECO:0000313" key="15">
    <source>
        <dbReference type="EMBL" id="RLE52715.1"/>
    </source>
</evidence>
<dbReference type="AlphaFoldDB" id="A0A497EZR7"/>
<evidence type="ECO:0000256" key="12">
    <source>
        <dbReference type="HAMAP-Rule" id="MF_00751"/>
    </source>
</evidence>
<feature type="transmembrane region" description="Helical" evidence="13">
    <location>
        <begin position="37"/>
        <end position="55"/>
    </location>
</feature>
<dbReference type="Proteomes" id="UP000278475">
    <property type="component" value="Unassembled WGS sequence"/>
</dbReference>
<reference evidence="16 17" key="1">
    <citation type="submission" date="2018-06" db="EMBL/GenBank/DDBJ databases">
        <title>Extensive metabolic versatility and redundancy in microbially diverse, dynamic hydrothermal sediments.</title>
        <authorList>
            <person name="Dombrowski N."/>
            <person name="Teske A."/>
            <person name="Baker B.J."/>
        </authorList>
    </citation>
    <scope>NUCLEOTIDE SEQUENCE [LARGE SCALE GENOMIC DNA]</scope>
    <source>
        <strain evidence="15">B34_G17</strain>
        <strain evidence="14">B66_G16</strain>
    </source>
</reference>
<evidence type="ECO:0000313" key="17">
    <source>
        <dbReference type="Proteomes" id="UP000278475"/>
    </source>
</evidence>
<evidence type="ECO:0000256" key="2">
    <source>
        <dbReference type="ARBA" id="ARBA00006103"/>
    </source>
</evidence>
<keyword evidence="8 12" id="KW-1133">Transmembrane helix</keyword>
<dbReference type="InterPro" id="IPR016482">
    <property type="entry name" value="SecG/Sec61-beta/Sbh"/>
</dbReference>
<keyword evidence="6 12" id="KW-0812">Transmembrane</keyword>
<keyword evidence="9 12" id="KW-0811">Translocation</keyword>
<sequence length="56" mass="6233">MSSKRRRREEGPMPVSGAGLIRFFEEEISGVKVKPTIVVLASVILMVIVILANMYL</sequence>
<comment type="function">
    <text evidence="12">Involved in protein export. The function of the beta subunit is unknown, but it may be involved in stabilization of the trimeric complex.</text>
</comment>
<dbReference type="EMBL" id="QMQX01000039">
    <property type="protein sequence ID" value="RLE52715.1"/>
    <property type="molecule type" value="Genomic_DNA"/>
</dbReference>
<comment type="subunit">
    <text evidence="12">Component of the protein translocase complex. Heterotrimer consisting of alpha (SecY), beta (SecG) and gamma (SecE) subunits. Can form oligomers of the heterotrimer.</text>
</comment>
<dbReference type="GO" id="GO:0005886">
    <property type="term" value="C:plasma membrane"/>
    <property type="evidence" value="ECO:0007669"/>
    <property type="project" value="UniProtKB-SubCell"/>
</dbReference>
<dbReference type="GO" id="GO:0015031">
    <property type="term" value="P:protein transport"/>
    <property type="evidence" value="ECO:0007669"/>
    <property type="project" value="UniProtKB-UniRule"/>
</dbReference>
<dbReference type="EMBL" id="QMQV01000051">
    <property type="protein sequence ID" value="RLE49003.1"/>
    <property type="molecule type" value="Genomic_DNA"/>
</dbReference>
<evidence type="ECO:0000256" key="6">
    <source>
        <dbReference type="ARBA" id="ARBA00022692"/>
    </source>
</evidence>
<protein>
    <recommendedName>
        <fullName evidence="3 12">Preprotein translocase subunit SecG</fullName>
    </recommendedName>
    <alternativeName>
        <fullName evidence="11 12">Protein transport protein Sec61 subunit beta homolog</fullName>
    </alternativeName>
</protein>
<evidence type="ECO:0000256" key="4">
    <source>
        <dbReference type="ARBA" id="ARBA00022448"/>
    </source>
</evidence>
<keyword evidence="5 12" id="KW-1003">Cell membrane</keyword>
<dbReference type="Proteomes" id="UP000272051">
    <property type="component" value="Unassembled WGS sequence"/>
</dbReference>
<comment type="subcellular location">
    <subcellularLocation>
        <location evidence="1 12">Cell membrane</location>
        <topology evidence="1 12">Single-pass membrane protein</topology>
    </subcellularLocation>
</comment>
<accession>A0A497EZR7</accession>
<dbReference type="NCBIfam" id="NF002318">
    <property type="entry name" value="PRK01253.1"/>
    <property type="match status" value="1"/>
</dbReference>
<keyword evidence="7 12" id="KW-0653">Protein transport</keyword>
<keyword evidence="10 12" id="KW-0472">Membrane</keyword>
<organism evidence="15 16">
    <name type="scientific">Thermoproteota archaeon</name>
    <dbReference type="NCBI Taxonomy" id="2056631"/>
    <lineage>
        <taxon>Archaea</taxon>
        <taxon>Thermoproteota</taxon>
    </lineage>
</organism>
<evidence type="ECO:0000256" key="7">
    <source>
        <dbReference type="ARBA" id="ARBA00022927"/>
    </source>
</evidence>
<comment type="caution">
    <text evidence="15">The sequence shown here is derived from an EMBL/GenBank/DDBJ whole genome shotgun (WGS) entry which is preliminary data.</text>
</comment>
<dbReference type="InterPro" id="IPR023531">
    <property type="entry name" value="Preprot_translocase_SecG"/>
</dbReference>
<evidence type="ECO:0000313" key="14">
    <source>
        <dbReference type="EMBL" id="RLE49003.1"/>
    </source>
</evidence>
<evidence type="ECO:0000256" key="1">
    <source>
        <dbReference type="ARBA" id="ARBA00004162"/>
    </source>
</evidence>